<dbReference type="Proteomes" id="UP000284022">
    <property type="component" value="Unassembled WGS sequence"/>
</dbReference>
<proteinExistence type="predicted"/>
<organism evidence="2 3">
    <name type="scientific">Bacteroides uniformis</name>
    <dbReference type="NCBI Taxonomy" id="820"/>
    <lineage>
        <taxon>Bacteria</taxon>
        <taxon>Pseudomonadati</taxon>
        <taxon>Bacteroidota</taxon>
        <taxon>Bacteroidia</taxon>
        <taxon>Bacteroidales</taxon>
        <taxon>Bacteroidaceae</taxon>
        <taxon>Bacteroides</taxon>
    </lineage>
</organism>
<evidence type="ECO:0000313" key="3">
    <source>
        <dbReference type="Proteomes" id="UP000284022"/>
    </source>
</evidence>
<keyword evidence="1" id="KW-0472">Membrane</keyword>
<name>A0A412SUU0_BACUN</name>
<sequence length="69" mass="8417">MKPVLGRSYKNALTRSFIDGEYGIGTEKYEFLLFPIVMLLWLESVLRMYLFSLYLHHQIMMRNTYREYE</sequence>
<keyword evidence="1" id="KW-1133">Transmembrane helix</keyword>
<dbReference type="AlphaFoldDB" id="A0A412SUU0"/>
<evidence type="ECO:0000256" key="1">
    <source>
        <dbReference type="SAM" id="Phobius"/>
    </source>
</evidence>
<dbReference type="EMBL" id="QRXV01000001">
    <property type="protein sequence ID" value="RGU41420.1"/>
    <property type="molecule type" value="Genomic_DNA"/>
</dbReference>
<evidence type="ECO:0000313" key="2">
    <source>
        <dbReference type="EMBL" id="RGU41420.1"/>
    </source>
</evidence>
<protein>
    <submittedName>
        <fullName evidence="2">Uncharacterized protein</fullName>
    </submittedName>
</protein>
<reference evidence="2 3" key="1">
    <citation type="submission" date="2018-08" db="EMBL/GenBank/DDBJ databases">
        <title>A genome reference for cultivated species of the human gut microbiota.</title>
        <authorList>
            <person name="Zou Y."/>
            <person name="Xue W."/>
            <person name="Luo G."/>
        </authorList>
    </citation>
    <scope>NUCLEOTIDE SEQUENCE [LARGE SCALE GENOMIC DNA]</scope>
    <source>
        <strain evidence="2 3">AF17-20</strain>
    </source>
</reference>
<gene>
    <name evidence="2" type="ORF">DWW83_01620</name>
</gene>
<feature type="transmembrane region" description="Helical" evidence="1">
    <location>
        <begin position="32"/>
        <end position="55"/>
    </location>
</feature>
<accession>A0A412SUU0</accession>
<keyword evidence="1" id="KW-0812">Transmembrane</keyword>
<comment type="caution">
    <text evidence="2">The sequence shown here is derived from an EMBL/GenBank/DDBJ whole genome shotgun (WGS) entry which is preliminary data.</text>
</comment>